<dbReference type="EMBL" id="JAINZZ010000008">
    <property type="protein sequence ID" value="MBY8877888.1"/>
    <property type="molecule type" value="Genomic_DNA"/>
</dbReference>
<dbReference type="Pfam" id="PF11716">
    <property type="entry name" value="MDMPI_N"/>
    <property type="match status" value="1"/>
</dbReference>
<dbReference type="InterPro" id="IPR034660">
    <property type="entry name" value="DinB/YfiT-like"/>
</dbReference>
<dbReference type="SUPFAM" id="SSF109854">
    <property type="entry name" value="DinB/YfiT-like putative metalloenzymes"/>
    <property type="match status" value="1"/>
</dbReference>
<evidence type="ECO:0000313" key="4">
    <source>
        <dbReference type="Proteomes" id="UP000778578"/>
    </source>
</evidence>
<organism evidence="3 4">
    <name type="scientific">Actinacidiphila acidipaludis</name>
    <dbReference type="NCBI Taxonomy" id="2873382"/>
    <lineage>
        <taxon>Bacteria</taxon>
        <taxon>Bacillati</taxon>
        <taxon>Actinomycetota</taxon>
        <taxon>Actinomycetes</taxon>
        <taxon>Kitasatosporales</taxon>
        <taxon>Streptomycetaceae</taxon>
        <taxon>Actinacidiphila</taxon>
    </lineage>
</organism>
<reference evidence="3 4" key="1">
    <citation type="submission" date="2021-08" db="EMBL/GenBank/DDBJ databases">
        <title>WGS of actinomycetes from Thailand.</title>
        <authorList>
            <person name="Thawai C."/>
        </authorList>
    </citation>
    <scope>NUCLEOTIDE SEQUENCE [LARGE SCALE GENOMIC DNA]</scope>
    <source>
        <strain evidence="3 4">PLK6-54</strain>
    </source>
</reference>
<dbReference type="PANTHER" id="PTHR40758:SF1">
    <property type="entry name" value="CONSERVED PROTEIN"/>
    <property type="match status" value="1"/>
</dbReference>
<feature type="domain" description="MDMPI C-terminal" evidence="1">
    <location>
        <begin position="156"/>
        <end position="249"/>
    </location>
</feature>
<keyword evidence="3" id="KW-0413">Isomerase</keyword>
<accession>A0ABS7Q3Z5</accession>
<dbReference type="InterPro" id="IPR024344">
    <property type="entry name" value="MDMPI_metal-binding"/>
</dbReference>
<dbReference type="PANTHER" id="PTHR40758">
    <property type="entry name" value="CONSERVED PROTEIN"/>
    <property type="match status" value="1"/>
</dbReference>
<protein>
    <submittedName>
        <fullName evidence="3">Maleylpyruvate isomerase family mycothiol-dependent enzyme</fullName>
    </submittedName>
</protein>
<dbReference type="Pfam" id="PF07398">
    <property type="entry name" value="MDMPI_C"/>
    <property type="match status" value="1"/>
</dbReference>
<name>A0ABS7Q3Z5_9ACTN</name>
<dbReference type="NCBIfam" id="TIGR03083">
    <property type="entry name" value="maleylpyruvate isomerase family mycothiol-dependent enzyme"/>
    <property type="match status" value="1"/>
</dbReference>
<proteinExistence type="predicted"/>
<dbReference type="InterPro" id="IPR010872">
    <property type="entry name" value="MDMPI_C-term_domain"/>
</dbReference>
<evidence type="ECO:0000259" key="2">
    <source>
        <dbReference type="Pfam" id="PF11716"/>
    </source>
</evidence>
<evidence type="ECO:0000259" key="1">
    <source>
        <dbReference type="Pfam" id="PF07398"/>
    </source>
</evidence>
<dbReference type="InterPro" id="IPR017517">
    <property type="entry name" value="Maleyloyr_isom"/>
</dbReference>
<feature type="domain" description="Mycothiol-dependent maleylpyruvate isomerase metal-binding" evidence="2">
    <location>
        <begin position="17"/>
        <end position="143"/>
    </location>
</feature>
<dbReference type="RefSeq" id="WP_222962041.1">
    <property type="nucleotide sequence ID" value="NZ_JAINZZ010000008.1"/>
</dbReference>
<comment type="caution">
    <text evidence="3">The sequence shown here is derived from an EMBL/GenBank/DDBJ whole genome shotgun (WGS) entry which is preliminary data.</text>
</comment>
<dbReference type="Proteomes" id="UP000778578">
    <property type="component" value="Unassembled WGS sequence"/>
</dbReference>
<dbReference type="GO" id="GO:0016853">
    <property type="term" value="F:isomerase activity"/>
    <property type="evidence" value="ECO:0007669"/>
    <property type="project" value="UniProtKB-KW"/>
</dbReference>
<evidence type="ECO:0000313" key="3">
    <source>
        <dbReference type="EMBL" id="MBY8877888.1"/>
    </source>
</evidence>
<dbReference type="Gene3D" id="1.20.120.450">
    <property type="entry name" value="dinb family like domain"/>
    <property type="match status" value="1"/>
</dbReference>
<sequence>MTTSRFPEPSFGDRLELIEERSAALRTAAEAADPKARIPGCPDWTVPDLVAHLGQVQRFWAATVAAGPALRPPVDVGGQGDAPAGDLLEWSVASTLLLLDALKAAGPDVSCWTWWADSGTPATAGSVARHQVQEAAVHARDAQEAAGAPEPLPAAIAVDAVDEFLHVGFGSMDGWPHAPARVRLVSEEGPAWTLILDETGASAVRGGPDGGPTVGATISGSAGDLLLGLYRRAPWDDGPLRVTGDAELVRQLVVWPPLG</sequence>
<gene>
    <name evidence="3" type="ORF">K7862_09645</name>
</gene>
<keyword evidence="4" id="KW-1185">Reference proteome</keyword>